<dbReference type="RefSeq" id="WP_008566495.1">
    <property type="nucleotide sequence ID" value="NZ_JH594511.1"/>
</dbReference>
<name>H1HQD1_9BACT</name>
<evidence type="ECO:0000259" key="8">
    <source>
        <dbReference type="Pfam" id="PF00857"/>
    </source>
</evidence>
<dbReference type="GO" id="GO:0046872">
    <property type="term" value="F:metal ion binding"/>
    <property type="evidence" value="ECO:0007669"/>
    <property type="project" value="UniProtKB-KW"/>
</dbReference>
<evidence type="ECO:0000256" key="6">
    <source>
        <dbReference type="ARBA" id="ARBA00039017"/>
    </source>
</evidence>
<dbReference type="EC" id="3.5.1.19" evidence="6"/>
<dbReference type="InterPro" id="IPR000868">
    <property type="entry name" value="Isochorismatase-like_dom"/>
</dbReference>
<keyword evidence="4" id="KW-0378">Hydrolase</keyword>
<evidence type="ECO:0000313" key="9">
    <source>
        <dbReference type="EMBL" id="EHO66847.1"/>
    </source>
</evidence>
<dbReference type="PANTHER" id="PTHR11080">
    <property type="entry name" value="PYRAZINAMIDASE/NICOTINAMIDASE"/>
    <property type="match status" value="1"/>
</dbReference>
<gene>
    <name evidence="9" type="ORF">HMPREF9944_02211</name>
</gene>
<keyword evidence="2" id="KW-0662">Pyridine nucleotide biosynthesis</keyword>
<dbReference type="STRING" id="999422.HMPREF9944_02211"/>
<organism evidence="9 10">
    <name type="scientific">Segatella maculosa OT 289</name>
    <dbReference type="NCBI Taxonomy" id="999422"/>
    <lineage>
        <taxon>Bacteria</taxon>
        <taxon>Pseudomonadati</taxon>
        <taxon>Bacteroidota</taxon>
        <taxon>Bacteroidia</taxon>
        <taxon>Bacteroidales</taxon>
        <taxon>Prevotellaceae</taxon>
        <taxon>Segatella</taxon>
    </lineage>
</organism>
<dbReference type="Proteomes" id="UP000003167">
    <property type="component" value="Unassembled WGS sequence"/>
</dbReference>
<accession>H1HQD1</accession>
<keyword evidence="3" id="KW-0479">Metal-binding</keyword>
<evidence type="ECO:0000256" key="1">
    <source>
        <dbReference type="ARBA" id="ARBA00006336"/>
    </source>
</evidence>
<evidence type="ECO:0000256" key="7">
    <source>
        <dbReference type="ARBA" id="ARBA00043224"/>
    </source>
</evidence>
<evidence type="ECO:0000256" key="3">
    <source>
        <dbReference type="ARBA" id="ARBA00022723"/>
    </source>
</evidence>
<dbReference type="Gene3D" id="3.40.50.850">
    <property type="entry name" value="Isochorismatase-like"/>
    <property type="match status" value="1"/>
</dbReference>
<evidence type="ECO:0000256" key="2">
    <source>
        <dbReference type="ARBA" id="ARBA00022642"/>
    </source>
</evidence>
<keyword evidence="10" id="KW-1185">Reference proteome</keyword>
<evidence type="ECO:0000256" key="5">
    <source>
        <dbReference type="ARBA" id="ARBA00037900"/>
    </source>
</evidence>
<dbReference type="EMBL" id="AGEK01000042">
    <property type="protein sequence ID" value="EHO66847.1"/>
    <property type="molecule type" value="Genomic_DNA"/>
</dbReference>
<dbReference type="GO" id="GO:0019363">
    <property type="term" value="P:pyridine nucleotide biosynthetic process"/>
    <property type="evidence" value="ECO:0007669"/>
    <property type="project" value="UniProtKB-KW"/>
</dbReference>
<comment type="pathway">
    <text evidence="5">Cofactor biosynthesis; nicotinate biosynthesis; nicotinate from nicotinamide: step 1/1.</text>
</comment>
<dbReference type="PANTHER" id="PTHR11080:SF2">
    <property type="entry name" value="LD05707P"/>
    <property type="match status" value="1"/>
</dbReference>
<sequence>MKEEITLVVVDCQYDFCNPTGALYVKGAETAVEHILQLINTHEGLAEVIFTVDWHQARDASFIPQGGPWPPHCIAFAKGSQIDERLVQACLDRGIPFRVIRKGEVIETEEYGAFQHVEKLADGGYRLSTMTDEVTCASHRMVICGVAGDYCVLETLRNLLNGGLTVDVFARGIASIDGGRRLNDFVREQKLCFFT</sequence>
<feature type="domain" description="Isochorismatase-like" evidence="8">
    <location>
        <begin position="7"/>
        <end position="178"/>
    </location>
</feature>
<dbReference type="HOGENOM" id="CLU_068979_13_1_10"/>
<reference evidence="9 10" key="1">
    <citation type="submission" date="2011-12" db="EMBL/GenBank/DDBJ databases">
        <title>The Genome Sequence of Prevotella maculosa OT 289.</title>
        <authorList>
            <consortium name="The Broad Institute Genome Sequencing Platform"/>
            <person name="Earl A."/>
            <person name="Ward D."/>
            <person name="Feldgarden M."/>
            <person name="Gevers D."/>
            <person name="Izard J."/>
            <person name="Blanton J.M."/>
            <person name="Mathney J."/>
            <person name="Tanner A.C."/>
            <person name="Dewhirst F.E."/>
            <person name="Young S.K."/>
            <person name="Zeng Q."/>
            <person name="Gargeya S."/>
            <person name="Fitzgerald M."/>
            <person name="Haas B."/>
            <person name="Abouelleil A."/>
            <person name="Alvarado L."/>
            <person name="Arachchi H.M."/>
            <person name="Berlin A."/>
            <person name="Chapman S.B."/>
            <person name="Gearin G."/>
            <person name="Goldberg J."/>
            <person name="Griggs A."/>
            <person name="Gujja S."/>
            <person name="Hansen M."/>
            <person name="Heiman D."/>
            <person name="Howarth C."/>
            <person name="Larimer J."/>
            <person name="Lui A."/>
            <person name="MacDonald P.J.P."/>
            <person name="McCowen C."/>
            <person name="Montmayeur A."/>
            <person name="Murphy C."/>
            <person name="Neiman D."/>
            <person name="Pearson M."/>
            <person name="Priest M."/>
            <person name="Roberts A."/>
            <person name="Saif S."/>
            <person name="Shea T."/>
            <person name="Sisk P."/>
            <person name="Stolte C."/>
            <person name="Sykes S."/>
            <person name="Wortman J."/>
            <person name="Nusbaum C."/>
            <person name="Birren B."/>
        </authorList>
    </citation>
    <scope>NUCLEOTIDE SEQUENCE [LARGE SCALE GENOMIC DNA]</scope>
    <source>
        <strain evidence="9 10">OT 289</strain>
    </source>
</reference>
<dbReference type="OrthoDB" id="9791276at2"/>
<dbReference type="AlphaFoldDB" id="H1HQD1"/>
<comment type="similarity">
    <text evidence="1">Belongs to the isochorismatase family.</text>
</comment>
<dbReference type="GO" id="GO:0008936">
    <property type="term" value="F:nicotinamidase activity"/>
    <property type="evidence" value="ECO:0007669"/>
    <property type="project" value="UniProtKB-EC"/>
</dbReference>
<dbReference type="SUPFAM" id="SSF52499">
    <property type="entry name" value="Isochorismatase-like hydrolases"/>
    <property type="match status" value="1"/>
</dbReference>
<protein>
    <recommendedName>
        <fullName evidence="6">nicotinamidase</fullName>
        <ecNumber evidence="6">3.5.1.19</ecNumber>
    </recommendedName>
    <alternativeName>
        <fullName evidence="7">Nicotinamide deamidase</fullName>
    </alternativeName>
</protein>
<comment type="caution">
    <text evidence="9">The sequence shown here is derived from an EMBL/GenBank/DDBJ whole genome shotgun (WGS) entry which is preliminary data.</text>
</comment>
<dbReference type="InterPro" id="IPR036380">
    <property type="entry name" value="Isochorismatase-like_sf"/>
</dbReference>
<proteinExistence type="inferred from homology"/>
<dbReference type="PATRIC" id="fig|999422.3.peg.2488"/>
<evidence type="ECO:0000256" key="4">
    <source>
        <dbReference type="ARBA" id="ARBA00022801"/>
    </source>
</evidence>
<dbReference type="Pfam" id="PF00857">
    <property type="entry name" value="Isochorismatase"/>
    <property type="match status" value="1"/>
</dbReference>
<dbReference type="InterPro" id="IPR052347">
    <property type="entry name" value="Isochorismatase_Nicotinamidase"/>
</dbReference>
<evidence type="ECO:0000313" key="10">
    <source>
        <dbReference type="Proteomes" id="UP000003167"/>
    </source>
</evidence>